<dbReference type="EMBL" id="CADCTO010000020">
    <property type="protein sequence ID" value="CAA9214543.1"/>
    <property type="molecule type" value="Genomic_DNA"/>
</dbReference>
<proteinExistence type="predicted"/>
<gene>
    <name evidence="1" type="ORF">AVDCRST_MAG63-132</name>
</gene>
<name>A0A6J4H5F8_9BACT</name>
<organism evidence="1">
    <name type="scientific">uncultured Armatimonadetes bacterium</name>
    <dbReference type="NCBI Taxonomy" id="157466"/>
    <lineage>
        <taxon>Bacteria</taxon>
        <taxon>Bacillati</taxon>
        <taxon>Armatimonadota</taxon>
        <taxon>environmental samples</taxon>
    </lineage>
</organism>
<sequence>MGQYAILVPVSLTALRLFPEWTFMFFLSAVYPAGRAEQSMEQRRRLRKPGAAEEARQL</sequence>
<evidence type="ECO:0000313" key="1">
    <source>
        <dbReference type="EMBL" id="CAA9214543.1"/>
    </source>
</evidence>
<protein>
    <submittedName>
        <fullName evidence="1">Uncharacterized protein</fullName>
    </submittedName>
</protein>
<accession>A0A6J4H5F8</accession>
<reference evidence="1" key="1">
    <citation type="submission" date="2020-02" db="EMBL/GenBank/DDBJ databases">
        <authorList>
            <person name="Meier V. D."/>
        </authorList>
    </citation>
    <scope>NUCLEOTIDE SEQUENCE</scope>
    <source>
        <strain evidence="1">AVDCRST_MAG63</strain>
    </source>
</reference>
<dbReference type="AlphaFoldDB" id="A0A6J4H5F8"/>